<evidence type="ECO:0000313" key="7">
    <source>
        <dbReference type="Proteomes" id="UP000826725"/>
    </source>
</evidence>
<protein>
    <submittedName>
        <fullName evidence="6">Transporter</fullName>
    </submittedName>
</protein>
<keyword evidence="3 4" id="KW-0732">Signal</keyword>
<feature type="domain" description="Solute-binding protein family 5" evidence="5">
    <location>
        <begin position="68"/>
        <end position="418"/>
    </location>
</feature>
<keyword evidence="7" id="KW-1185">Reference proteome</keyword>
<name>A0A8D5JIW7_9BACT</name>
<dbReference type="PIRSF" id="PIRSF002741">
    <property type="entry name" value="MppA"/>
    <property type="match status" value="1"/>
</dbReference>
<dbReference type="Proteomes" id="UP000826725">
    <property type="component" value="Chromosome"/>
</dbReference>
<dbReference type="RefSeq" id="WP_228855424.1">
    <property type="nucleotide sequence ID" value="NZ_AP024086.1"/>
</dbReference>
<dbReference type="GO" id="GO:0015833">
    <property type="term" value="P:peptide transport"/>
    <property type="evidence" value="ECO:0007669"/>
    <property type="project" value="TreeGrafter"/>
</dbReference>
<dbReference type="KEGG" id="dbk:DGMP_38320"/>
<feature type="signal peptide" evidence="4">
    <location>
        <begin position="1"/>
        <end position="23"/>
    </location>
</feature>
<reference evidence="6" key="1">
    <citation type="submission" date="2020-09" db="EMBL/GenBank/DDBJ databases">
        <title>Desulfogranum mesoprofundum gen. nov., sp. nov., a novel mesophilic, sulfate-reducing chemolithoautotroph isolated from a deep-sea hydrothermal vent chimney in the Suiyo Seamount.</title>
        <authorList>
            <person name="Hashimoto Y."/>
            <person name="Nakagawa S."/>
        </authorList>
    </citation>
    <scope>NUCLEOTIDE SEQUENCE</scope>
    <source>
        <strain evidence="6">KT2</strain>
    </source>
</reference>
<evidence type="ECO:0000256" key="1">
    <source>
        <dbReference type="ARBA" id="ARBA00005695"/>
    </source>
</evidence>
<proteinExistence type="inferred from homology"/>
<dbReference type="InterPro" id="IPR039424">
    <property type="entry name" value="SBP_5"/>
</dbReference>
<keyword evidence="2" id="KW-0813">Transport</keyword>
<dbReference type="AlphaFoldDB" id="A0A8D5JIW7"/>
<evidence type="ECO:0000313" key="6">
    <source>
        <dbReference type="EMBL" id="BCL63139.1"/>
    </source>
</evidence>
<feature type="chain" id="PRO_5034178628" evidence="4">
    <location>
        <begin position="24"/>
        <end position="505"/>
    </location>
</feature>
<evidence type="ECO:0000256" key="3">
    <source>
        <dbReference type="ARBA" id="ARBA00022729"/>
    </source>
</evidence>
<dbReference type="CDD" id="cd08498">
    <property type="entry name" value="PBP2_NikA_DppA_OppA_like_2"/>
    <property type="match status" value="1"/>
</dbReference>
<dbReference type="Pfam" id="PF00496">
    <property type="entry name" value="SBP_bac_5"/>
    <property type="match status" value="1"/>
</dbReference>
<evidence type="ECO:0000256" key="2">
    <source>
        <dbReference type="ARBA" id="ARBA00022448"/>
    </source>
</evidence>
<sequence length="505" mass="56865">MKHRTLKTLAVLAAIVLPTSAMAKADLVIATDAPPKSMNPHAYSSDANLSYMSNFFDGLLQRKAPEGKLSPALAVKWQRVDALTWKFELRKGVKYSNGNDFNAADVKFTFERMKNPKYSKLLNIANSIASIETPDDYTVIFKTKKPVPWFAETMHQNFIVDKESSVNRDDGDYNTHPIGTGAYKLVEWVKGSYIRMEANENYWEGAPKYKTVEIRPITEESTRFAALAGKQVDIVNGVPVTLFDRVKSMKHIEVISQAARRAIYMGIGNKPNTPFADIRVRKAIAHAINEKEIIEKIMRGQATMANQIPDVPTVGYDPSIKRYDYDPVLARNLLAEAGYSDGFEITVAGPNDRYINDEKICEAVAKYLAKIGLKVKLDVKPKSIFFDELTGKKHSFYLIGWFDGSFDFGRSAEKLLHTPDKDKGMGTYNGAEYSNPDIDARIIASSSIIDRGEREKALQKINRMSVEDVAWIPLHYQQDIFAVVKGKGIKFTPRSDRWIVVKEIK</sequence>
<gene>
    <name evidence="6" type="ORF">DGMP_38320</name>
</gene>
<dbReference type="EMBL" id="AP024086">
    <property type="protein sequence ID" value="BCL63139.1"/>
    <property type="molecule type" value="Genomic_DNA"/>
</dbReference>
<dbReference type="InterPro" id="IPR030678">
    <property type="entry name" value="Peptide/Ni-bd"/>
</dbReference>
<organism evidence="6 7">
    <name type="scientific">Desulfomarina profundi</name>
    <dbReference type="NCBI Taxonomy" id="2772557"/>
    <lineage>
        <taxon>Bacteria</taxon>
        <taxon>Pseudomonadati</taxon>
        <taxon>Thermodesulfobacteriota</taxon>
        <taxon>Desulfobulbia</taxon>
        <taxon>Desulfobulbales</taxon>
        <taxon>Desulfobulbaceae</taxon>
        <taxon>Desulfomarina</taxon>
    </lineage>
</organism>
<dbReference type="InterPro" id="IPR000914">
    <property type="entry name" value="SBP_5_dom"/>
</dbReference>
<evidence type="ECO:0000259" key="5">
    <source>
        <dbReference type="Pfam" id="PF00496"/>
    </source>
</evidence>
<dbReference type="PANTHER" id="PTHR30290:SF9">
    <property type="entry name" value="OLIGOPEPTIDE-BINDING PROTEIN APPA"/>
    <property type="match status" value="1"/>
</dbReference>
<dbReference type="PANTHER" id="PTHR30290">
    <property type="entry name" value="PERIPLASMIC BINDING COMPONENT OF ABC TRANSPORTER"/>
    <property type="match status" value="1"/>
</dbReference>
<comment type="similarity">
    <text evidence="1">Belongs to the bacterial solute-binding protein 5 family.</text>
</comment>
<evidence type="ECO:0000256" key="4">
    <source>
        <dbReference type="SAM" id="SignalP"/>
    </source>
</evidence>
<dbReference type="GO" id="GO:1904680">
    <property type="term" value="F:peptide transmembrane transporter activity"/>
    <property type="evidence" value="ECO:0007669"/>
    <property type="project" value="TreeGrafter"/>
</dbReference>
<accession>A0A8D5JIW7</accession>